<evidence type="ECO:0000256" key="1">
    <source>
        <dbReference type="SAM" id="Phobius"/>
    </source>
</evidence>
<keyword evidence="1" id="KW-1133">Transmembrane helix</keyword>
<reference evidence="2" key="1">
    <citation type="submission" date="2013-05" db="EMBL/GenBank/DDBJ databases">
        <title>Genome assembly of Cystobacter fuscus DSM 2262.</title>
        <authorList>
            <person name="Sharma G."/>
            <person name="Khatri I."/>
            <person name="Kaur C."/>
            <person name="Mayilraj S."/>
            <person name="Subramanian S."/>
        </authorList>
    </citation>
    <scope>NUCLEOTIDE SEQUENCE [LARGE SCALE GENOMIC DNA]</scope>
    <source>
        <strain evidence="2">DSM 2262</strain>
    </source>
</reference>
<dbReference type="Gene3D" id="3.40.50.300">
    <property type="entry name" value="P-loop containing nucleotide triphosphate hydrolases"/>
    <property type="match status" value="1"/>
</dbReference>
<dbReference type="EMBL" id="ANAH02000004">
    <property type="protein sequence ID" value="EPX64424.1"/>
    <property type="molecule type" value="Genomic_DNA"/>
</dbReference>
<evidence type="ECO:0000313" key="3">
    <source>
        <dbReference type="Proteomes" id="UP000011682"/>
    </source>
</evidence>
<dbReference type="OrthoDB" id="5477331at2"/>
<dbReference type="RefSeq" id="WP_002628550.1">
    <property type="nucleotide sequence ID" value="NZ_ANAH02000004.1"/>
</dbReference>
<gene>
    <name evidence="2" type="ORF">D187_005558</name>
</gene>
<comment type="caution">
    <text evidence="2">The sequence shown here is derived from an EMBL/GenBank/DDBJ whole genome shotgun (WGS) entry which is preliminary data.</text>
</comment>
<evidence type="ECO:0000313" key="2">
    <source>
        <dbReference type="EMBL" id="EPX64424.1"/>
    </source>
</evidence>
<dbReference type="InterPro" id="IPR027417">
    <property type="entry name" value="P-loop_NTPase"/>
</dbReference>
<sequence>MSGSTFWPVPVASTKANLIPFGDGMHAWVMGEDGVHVVDREGLRTPVQGSLLETGIQTSELVQSLQPGRAWVLSHVVDRGSPVAKARLYVLDITQESSGGRVVLESDRIVHLREQPAGSPHDVHPDLPLDPDWEPHAFLWLVFSRSGSRFLGTVDAGGNITFSISLGVLGDLRTEDVENWLVTPVGDGSRAWLKMGARLFFIDTRAASPVKGPLLRAERILRVVTTSHETRAWVMADVNSRTDSRLARRLYSVSANAPADGVPAPLLDGVEVRQLVPSPEGDRLWVVEALSPEDGNSGGLHLVDIQGRRLLPRGPLFSGNKLLVSMTRSGRVWLVTRTGGAYLLEDDGRILAGQEGVLSLPDDSEKGFEEILTHPLGTGDEVLLWARGVFHLRARGGLVRAAALLGGMEVRSLDVESNGQRAWLQSNEDGNLYFVSLTEDRYLEAHFVLKSYRVWFVFPVGDGMHAWIQAVPASFACVPITGVGAGLALKGGALRVGRDRQVSIQGWLKHWAPLHTDAVEEGVDLDWPGRSLAARSGGVMDVTIWDAHRPESPVAQVTRSYREEAPPPRLNWYLPNPLLGEHPYDVSFEYHDELGTSSRLVVHGVHFTAPLLEQRWFRTALACLVATLFFVVPMVLLPRTRLIRQWVPFSTWLVNVLGGGGLALSGVARDLRIHFPVLVGVLCAEMILCLVAGAFSPAVFRLLACTKPFQWLVPLGLELPATRRRIFGDYVRHMHRKLETSRRQSNDERFVSMPVDFLEGGTSFPLHEDTGQRASCLPDSWEPAEGIFLCLTHPEPRHRGSVLIESAGGRGKSALLREVVRLMLVGFEKNPSLPLPVLCDSRSRDLEDAAFQALEVNPLPREVHEALLLRGDYVLVVDGLTESALSAEALRGFVEGKYGEVVRLLLTSRRHLGFQQALEASPRWLRAEPRRLDEQVLARFVSAYAGQEEGALSGEVKRACQGPDGTYLPILVRLALLFGGGSGRCGVAELYESAFRGLLRRSTVSGEEDTELLSWAGDFCLRTYWANGIHLLRYRDSPEQEKLQRLLKAGVLIPADLNLKGGQTPAQVCFFHDSMQSYLTARGLFARAYTAETWDFLWRAAASPIFATSQSEFDSGSGSELFQMCLQVFGPEQKLRHELRRQLLEWAQTHDEDLMKRDLVEAVPEELRPRMRAIMASNGELSPSSTLRLATEVCSENLQRLGSLYMRVASLLWPFRRPERTQGA</sequence>
<keyword evidence="1" id="KW-0472">Membrane</keyword>
<keyword evidence="1" id="KW-0812">Transmembrane</keyword>
<feature type="transmembrane region" description="Helical" evidence="1">
    <location>
        <begin position="649"/>
        <end position="667"/>
    </location>
</feature>
<dbReference type="AlphaFoldDB" id="S9QT00"/>
<feature type="transmembrane region" description="Helical" evidence="1">
    <location>
        <begin position="616"/>
        <end position="637"/>
    </location>
</feature>
<keyword evidence="3" id="KW-1185">Reference proteome</keyword>
<evidence type="ECO:0008006" key="4">
    <source>
        <dbReference type="Google" id="ProtNLM"/>
    </source>
</evidence>
<dbReference type="SUPFAM" id="SSF75011">
    <property type="entry name" value="3-carboxy-cis,cis-mucoante lactonizing enzyme"/>
    <property type="match status" value="1"/>
</dbReference>
<organism evidence="2 3">
    <name type="scientific">Cystobacter fuscus (strain ATCC 25194 / DSM 2262 / NBRC 100088 / M29)</name>
    <dbReference type="NCBI Taxonomy" id="1242864"/>
    <lineage>
        <taxon>Bacteria</taxon>
        <taxon>Pseudomonadati</taxon>
        <taxon>Myxococcota</taxon>
        <taxon>Myxococcia</taxon>
        <taxon>Myxococcales</taxon>
        <taxon>Cystobacterineae</taxon>
        <taxon>Archangiaceae</taxon>
        <taxon>Cystobacter</taxon>
    </lineage>
</organism>
<dbReference type="Proteomes" id="UP000011682">
    <property type="component" value="Unassembled WGS sequence"/>
</dbReference>
<feature type="transmembrane region" description="Helical" evidence="1">
    <location>
        <begin position="673"/>
        <end position="700"/>
    </location>
</feature>
<accession>S9QT00</accession>
<protein>
    <recommendedName>
        <fullName evidence="4">NACHT domain-containing protein</fullName>
    </recommendedName>
</protein>
<name>S9QT00_CYSF2</name>
<proteinExistence type="predicted"/>